<evidence type="ECO:0000313" key="10">
    <source>
        <dbReference type="EMBL" id="EEX76869.1"/>
    </source>
</evidence>
<dbReference type="OrthoDB" id="9811409at2"/>
<evidence type="ECO:0000313" key="12">
    <source>
        <dbReference type="Proteomes" id="UP000011124"/>
    </source>
</evidence>
<evidence type="ECO:0000256" key="4">
    <source>
        <dbReference type="ARBA" id="ARBA00022759"/>
    </source>
</evidence>
<feature type="region of interest" description="Disordered" evidence="8">
    <location>
        <begin position="14"/>
        <end position="41"/>
    </location>
</feature>
<dbReference type="Gene3D" id="3.30.920.30">
    <property type="entry name" value="Hypothetical protein"/>
    <property type="match status" value="1"/>
</dbReference>
<evidence type="ECO:0000256" key="3">
    <source>
        <dbReference type="ARBA" id="ARBA00022722"/>
    </source>
</evidence>
<dbReference type="EMBL" id="ACKP02000040">
    <property type="protein sequence ID" value="EEX76869.1"/>
    <property type="molecule type" value="Genomic_DNA"/>
</dbReference>
<reference evidence="10 11" key="1">
    <citation type="submission" date="2009-09" db="EMBL/GenBank/DDBJ databases">
        <authorList>
            <person name="Weinstock G."/>
            <person name="Sodergren E."/>
            <person name="Clifton S."/>
            <person name="Fulton L."/>
            <person name="Fulton B."/>
            <person name="Courtney L."/>
            <person name="Fronick C."/>
            <person name="Harrison M."/>
            <person name="Strong C."/>
            <person name="Farmer C."/>
            <person name="Delahaunty K."/>
            <person name="Markovic C."/>
            <person name="Hall O."/>
            <person name="Minx P."/>
            <person name="Tomlinson C."/>
            <person name="Mitreva M."/>
            <person name="Nelson J."/>
            <person name="Hou S."/>
            <person name="Wollam A."/>
            <person name="Pepin K.H."/>
            <person name="Johnson M."/>
            <person name="Bhonagiri V."/>
            <person name="Nash W.E."/>
            <person name="Warren W."/>
            <person name="Chinwalla A."/>
            <person name="Mardis E.R."/>
            <person name="Wilson R.K."/>
        </authorList>
    </citation>
    <scope>NUCLEOTIDE SEQUENCE [LARGE SCALE GENOMIC DNA]</scope>
    <source>
        <strain evidence="10">ATCC 35185</strain>
        <strain evidence="11">ATCC 35185 / DSM 20758 / VPI D19B-28</strain>
    </source>
</reference>
<evidence type="ECO:0000256" key="1">
    <source>
        <dbReference type="ARBA" id="ARBA00006620"/>
    </source>
</evidence>
<dbReference type="AlphaFoldDB" id="C9LW66"/>
<dbReference type="GO" id="GO:0016787">
    <property type="term" value="F:hydrolase activity"/>
    <property type="evidence" value="ECO:0007669"/>
    <property type="project" value="UniProtKB-KW"/>
</dbReference>
<dbReference type="EMBL" id="CP002637">
    <property type="protein sequence ID" value="AEB99850.1"/>
    <property type="molecule type" value="Genomic_DNA"/>
</dbReference>
<dbReference type="GO" id="GO:0004519">
    <property type="term" value="F:endonuclease activity"/>
    <property type="evidence" value="ECO:0007669"/>
    <property type="project" value="UniProtKB-KW"/>
</dbReference>
<comment type="similarity">
    <text evidence="1">Belongs to the HicA mRNA interferase family.</text>
</comment>
<dbReference type="GO" id="GO:0003729">
    <property type="term" value="F:mRNA binding"/>
    <property type="evidence" value="ECO:0007669"/>
    <property type="project" value="InterPro"/>
</dbReference>
<evidence type="ECO:0000256" key="2">
    <source>
        <dbReference type="ARBA" id="ARBA00022649"/>
    </source>
</evidence>
<accession>C9LW66</accession>
<keyword evidence="4" id="KW-0255">Endonuclease</keyword>
<dbReference type="SUPFAM" id="SSF54786">
    <property type="entry name" value="YcfA/nrd intein domain"/>
    <property type="match status" value="1"/>
</dbReference>
<organism evidence="10 11">
    <name type="scientific">Selenomonas sputigena (strain ATCC 35185 / DSM 20758 / CCUG 44933 / VPI D19B-28)</name>
    <dbReference type="NCBI Taxonomy" id="546271"/>
    <lineage>
        <taxon>Bacteria</taxon>
        <taxon>Bacillati</taxon>
        <taxon>Bacillota</taxon>
        <taxon>Negativicutes</taxon>
        <taxon>Selenomonadales</taxon>
        <taxon>Selenomonadaceae</taxon>
        <taxon>Selenomonas</taxon>
    </lineage>
</organism>
<dbReference type="KEGG" id="ssg:Selsp_0886"/>
<evidence type="ECO:0000256" key="6">
    <source>
        <dbReference type="ARBA" id="ARBA00022884"/>
    </source>
</evidence>
<evidence type="ECO:0000256" key="5">
    <source>
        <dbReference type="ARBA" id="ARBA00022801"/>
    </source>
</evidence>
<evidence type="ECO:0000256" key="7">
    <source>
        <dbReference type="ARBA" id="ARBA00023016"/>
    </source>
</evidence>
<dbReference type="Proteomes" id="UP000011124">
    <property type="component" value="Chromosome"/>
</dbReference>
<dbReference type="Proteomes" id="UP000003505">
    <property type="component" value="Unassembled WGS sequence"/>
</dbReference>
<reference evidence="9 12" key="2">
    <citation type="submission" date="2011-04" db="EMBL/GenBank/DDBJ databases">
        <title>The complete genome of Selenomonas sputigena DSM 20758.</title>
        <authorList>
            <consortium name="US DOE Joint Genome Institute (JGI-PGF)"/>
            <person name="Lucas S."/>
            <person name="Copeland A."/>
            <person name="Lapidus A."/>
            <person name="Bruce D."/>
            <person name="Goodwin L."/>
            <person name="Pitluck S."/>
            <person name="Peters L."/>
            <person name="Kyrpides N."/>
            <person name="Mavromatis K."/>
            <person name="Ivanova N."/>
            <person name="Ovchinnikova G."/>
            <person name="Teshima H."/>
            <person name="Detter J.C."/>
            <person name="Tapia R."/>
            <person name="Han C."/>
            <person name="Land M."/>
            <person name="Hauser L."/>
            <person name="Markowitz V."/>
            <person name="Cheng J.-F."/>
            <person name="Hugenholtz P."/>
            <person name="Woyke T."/>
            <person name="Wu D."/>
            <person name="Gronow S."/>
            <person name="Wellnitz S."/>
            <person name="Schneider S."/>
            <person name="Klenk H.-P."/>
            <person name="Eisen J.A."/>
        </authorList>
    </citation>
    <scope>NUCLEOTIDE SEQUENCE [LARGE SCALE GENOMIC DNA]</scope>
    <source>
        <strain evidence="9">ATCC 35185</strain>
        <strain evidence="12">ATCC 35185 / DSM 20758 / VPI D19B-28</strain>
    </source>
</reference>
<keyword evidence="12" id="KW-1185">Reference proteome</keyword>
<keyword evidence="5" id="KW-0378">Hydrolase</keyword>
<keyword evidence="6" id="KW-0694">RNA-binding</keyword>
<name>C9LW66_SELS3</name>
<sequence length="61" mass="6966">MRFKELDKLLKKNGWQPVRSKGSHQHYRKEGVAKTLTTPNHPGDINPFIVKSVLKEAGIQL</sequence>
<dbReference type="Pfam" id="PF07927">
    <property type="entry name" value="HicA_toxin"/>
    <property type="match status" value="1"/>
</dbReference>
<keyword evidence="3" id="KW-0540">Nuclease</keyword>
<evidence type="ECO:0000313" key="11">
    <source>
        <dbReference type="Proteomes" id="UP000003505"/>
    </source>
</evidence>
<evidence type="ECO:0000313" key="9">
    <source>
        <dbReference type="EMBL" id="AEB99850.1"/>
    </source>
</evidence>
<dbReference type="HOGENOM" id="CLU_164851_4_0_9"/>
<gene>
    <name evidence="9" type="ordered locus">Selsp_0886</name>
    <name evidence="10" type="ORF">SELSPUOL_01720</name>
</gene>
<dbReference type="InterPro" id="IPR012933">
    <property type="entry name" value="HicA_mRNA_interferase"/>
</dbReference>
<keyword evidence="2" id="KW-1277">Toxin-antitoxin system</keyword>
<protein>
    <submittedName>
        <fullName evidence="10">Toxin-antitoxin system, toxin component, HicA family</fullName>
    </submittedName>
    <submittedName>
        <fullName evidence="9">YcfA family protein</fullName>
    </submittedName>
</protein>
<keyword evidence="7" id="KW-0346">Stress response</keyword>
<dbReference type="InterPro" id="IPR038570">
    <property type="entry name" value="HicA_sf"/>
</dbReference>
<dbReference type="RefSeq" id="WP_006193011.1">
    <property type="nucleotide sequence ID" value="NC_015437.1"/>
</dbReference>
<evidence type="ECO:0000256" key="8">
    <source>
        <dbReference type="SAM" id="MobiDB-lite"/>
    </source>
</evidence>
<proteinExistence type="inferred from homology"/>